<proteinExistence type="inferred from homology"/>
<reference evidence="10" key="1">
    <citation type="submission" date="2016-11" db="UniProtKB">
        <authorList>
            <consortium name="WormBaseParasite"/>
        </authorList>
    </citation>
    <scope>IDENTIFICATION</scope>
</reference>
<evidence type="ECO:0000313" key="10">
    <source>
        <dbReference type="WBParaSite" id="L893_g27241.t1"/>
    </source>
</evidence>
<dbReference type="GO" id="GO:0072546">
    <property type="term" value="C:EMC complex"/>
    <property type="evidence" value="ECO:0007669"/>
    <property type="project" value="TreeGrafter"/>
</dbReference>
<dbReference type="Pfam" id="PF09430">
    <property type="entry name" value="EMC7_beta-sandw"/>
    <property type="match status" value="1"/>
</dbReference>
<feature type="transmembrane region" description="Helical" evidence="7">
    <location>
        <begin position="87"/>
        <end position="106"/>
    </location>
</feature>
<evidence type="ECO:0000256" key="4">
    <source>
        <dbReference type="ARBA" id="ARBA00022729"/>
    </source>
</evidence>
<evidence type="ECO:0000256" key="1">
    <source>
        <dbReference type="ARBA" id="ARBA00004167"/>
    </source>
</evidence>
<evidence type="ECO:0000313" key="9">
    <source>
        <dbReference type="Proteomes" id="UP000095287"/>
    </source>
</evidence>
<evidence type="ECO:0000259" key="8">
    <source>
        <dbReference type="Pfam" id="PF09430"/>
    </source>
</evidence>
<keyword evidence="4" id="KW-0732">Signal</keyword>
<keyword evidence="6 7" id="KW-0472">Membrane</keyword>
<feature type="domain" description="ER membrane protein complex subunit 7 beta-sandwich" evidence="8">
    <location>
        <begin position="3"/>
        <end position="95"/>
    </location>
</feature>
<sequence length="120" mass="13759">MQFRLRDDGKFTVHNVPSGSYIIEVANVDYVFEPVRVDINHNGKKRARRLNVLQPSAVAQLQYPLQMAARQPANYFRKREELKITDMLMNPMVLMLVVPLVLMLILPKLAANDPELQKAS</sequence>
<keyword evidence="9" id="KW-1185">Reference proteome</keyword>
<evidence type="ECO:0000256" key="5">
    <source>
        <dbReference type="ARBA" id="ARBA00022989"/>
    </source>
</evidence>
<dbReference type="InterPro" id="IPR039163">
    <property type="entry name" value="EMC7"/>
</dbReference>
<evidence type="ECO:0000256" key="2">
    <source>
        <dbReference type="ARBA" id="ARBA00008880"/>
    </source>
</evidence>
<protein>
    <submittedName>
        <fullName evidence="10">DUF2012 domain-containing protein</fullName>
    </submittedName>
</protein>
<comment type="similarity">
    <text evidence="2">Belongs to the EMC7 family.</text>
</comment>
<dbReference type="WBParaSite" id="L893_g27241.t1">
    <property type="protein sequence ID" value="L893_g27241.t1"/>
    <property type="gene ID" value="L893_g27241"/>
</dbReference>
<keyword evidence="5 7" id="KW-1133">Transmembrane helix</keyword>
<accession>A0A1I7ZKZ6</accession>
<organism evidence="9 10">
    <name type="scientific">Steinernema glaseri</name>
    <dbReference type="NCBI Taxonomy" id="37863"/>
    <lineage>
        <taxon>Eukaryota</taxon>
        <taxon>Metazoa</taxon>
        <taxon>Ecdysozoa</taxon>
        <taxon>Nematoda</taxon>
        <taxon>Chromadorea</taxon>
        <taxon>Rhabditida</taxon>
        <taxon>Tylenchina</taxon>
        <taxon>Panagrolaimomorpha</taxon>
        <taxon>Strongyloidoidea</taxon>
        <taxon>Steinernematidae</taxon>
        <taxon>Steinernema</taxon>
    </lineage>
</organism>
<keyword evidence="3 7" id="KW-0812">Transmembrane</keyword>
<dbReference type="PANTHER" id="PTHR13605">
    <property type="entry name" value="ER MEMBRANE PROTEIN COMPLEX SUBUNIT 7"/>
    <property type="match status" value="1"/>
</dbReference>
<evidence type="ECO:0000256" key="3">
    <source>
        <dbReference type="ARBA" id="ARBA00022692"/>
    </source>
</evidence>
<evidence type="ECO:0000256" key="7">
    <source>
        <dbReference type="SAM" id="Phobius"/>
    </source>
</evidence>
<dbReference type="PANTHER" id="PTHR13605:SF4">
    <property type="entry name" value="ER MEMBRANE PROTEIN COMPLEX SUBUNIT 7"/>
    <property type="match status" value="1"/>
</dbReference>
<comment type="subcellular location">
    <subcellularLocation>
        <location evidence="1">Membrane</location>
        <topology evidence="1">Single-pass membrane protein</topology>
    </subcellularLocation>
</comment>
<dbReference type="AlphaFoldDB" id="A0A1I7ZKZ6"/>
<evidence type="ECO:0000256" key="6">
    <source>
        <dbReference type="ARBA" id="ARBA00023136"/>
    </source>
</evidence>
<dbReference type="InterPro" id="IPR019008">
    <property type="entry name" value="Beta_sandwich_EMC7"/>
</dbReference>
<name>A0A1I7ZKZ6_9BILA</name>
<dbReference type="Proteomes" id="UP000095287">
    <property type="component" value="Unplaced"/>
</dbReference>